<evidence type="ECO:0000256" key="3">
    <source>
        <dbReference type="ARBA" id="ARBA00022597"/>
    </source>
</evidence>
<dbReference type="Gene3D" id="3.40.50.2300">
    <property type="match status" value="1"/>
</dbReference>
<dbReference type="NCBIfam" id="TIGR00848">
    <property type="entry name" value="fruA"/>
    <property type="match status" value="1"/>
</dbReference>
<keyword evidence="2" id="KW-0597">Phosphoprotein</keyword>
<dbReference type="PROSITE" id="PS00372">
    <property type="entry name" value="PTS_EIIA_TYPE_2_HIS"/>
    <property type="match status" value="1"/>
</dbReference>
<dbReference type="AlphaFoldDB" id="A0A7K0CRD8"/>
<evidence type="ECO:0000256" key="6">
    <source>
        <dbReference type="ARBA" id="ARBA00022777"/>
    </source>
</evidence>
<evidence type="ECO:0000259" key="7">
    <source>
        <dbReference type="PROSITE" id="PS51094"/>
    </source>
</evidence>
<dbReference type="InterPro" id="IPR004715">
    <property type="entry name" value="PTS_IIA_fruc"/>
</dbReference>
<comment type="caution">
    <text evidence="9">The sequence shown here is derived from an EMBL/GenBank/DDBJ whole genome shotgun (WGS) entry which is preliminary data.</text>
</comment>
<dbReference type="SUPFAM" id="SSF55804">
    <property type="entry name" value="Phoshotransferase/anion transport protein"/>
    <property type="match status" value="1"/>
</dbReference>
<dbReference type="SUPFAM" id="SSF52794">
    <property type="entry name" value="PTS system IIB component-like"/>
    <property type="match status" value="1"/>
</dbReference>
<dbReference type="GO" id="GO:0005886">
    <property type="term" value="C:plasma membrane"/>
    <property type="evidence" value="ECO:0007669"/>
    <property type="project" value="TreeGrafter"/>
</dbReference>
<feature type="domain" description="PTS EIIA type-2" evidence="7">
    <location>
        <begin position="209"/>
        <end position="354"/>
    </location>
</feature>
<evidence type="ECO:0000313" key="10">
    <source>
        <dbReference type="Proteomes" id="UP000466345"/>
    </source>
</evidence>
<keyword evidence="4" id="KW-0808">Transferase</keyword>
<dbReference type="Pfam" id="PF02302">
    <property type="entry name" value="PTS_IIB"/>
    <property type="match status" value="1"/>
</dbReference>
<dbReference type="InterPro" id="IPR016152">
    <property type="entry name" value="PTrfase/Anion_transptr"/>
</dbReference>
<keyword evidence="1" id="KW-0813">Transport</keyword>
<dbReference type="InterPro" id="IPR036095">
    <property type="entry name" value="PTS_EIIB-like_sf"/>
</dbReference>
<feature type="domain" description="PTS EIIB type-2" evidence="8">
    <location>
        <begin position="15"/>
        <end position="113"/>
    </location>
</feature>
<dbReference type="InterPro" id="IPR050864">
    <property type="entry name" value="Bacterial_PTS_Sugar_Transport"/>
</dbReference>
<dbReference type="NCBIfam" id="TIGR00829">
    <property type="entry name" value="FRU"/>
    <property type="match status" value="1"/>
</dbReference>
<accession>A0A7K0CRD8</accession>
<dbReference type="CDD" id="cd00211">
    <property type="entry name" value="PTS_IIA_fru"/>
    <property type="match status" value="1"/>
</dbReference>
<keyword evidence="6" id="KW-0418">Kinase</keyword>
<dbReference type="PROSITE" id="PS51094">
    <property type="entry name" value="PTS_EIIA_TYPE_2"/>
    <property type="match status" value="1"/>
</dbReference>
<dbReference type="CDD" id="cd05569">
    <property type="entry name" value="PTS_IIB_fructose"/>
    <property type="match status" value="1"/>
</dbReference>
<name>A0A7K0CRD8_9ACTN</name>
<dbReference type="InterPro" id="IPR002178">
    <property type="entry name" value="PTS_EIIA_type-2_dom"/>
</dbReference>
<keyword evidence="10" id="KW-1185">Reference proteome</keyword>
<dbReference type="Pfam" id="PF00359">
    <property type="entry name" value="PTS_EIIA_2"/>
    <property type="match status" value="1"/>
</dbReference>
<keyword evidence="5" id="KW-0598">Phosphotransferase system</keyword>
<dbReference type="InterPro" id="IPR003353">
    <property type="entry name" value="PTS_IIB_fruc"/>
</dbReference>
<evidence type="ECO:0000256" key="4">
    <source>
        <dbReference type="ARBA" id="ARBA00022679"/>
    </source>
</evidence>
<dbReference type="PANTHER" id="PTHR30505:SF0">
    <property type="entry name" value="FRUCTOSE-LIKE PTS SYSTEM EIIBC COMPONENT-RELATED"/>
    <property type="match status" value="1"/>
</dbReference>
<organism evidence="9 10">
    <name type="scientific">Streptomyces smaragdinus</name>
    <dbReference type="NCBI Taxonomy" id="2585196"/>
    <lineage>
        <taxon>Bacteria</taxon>
        <taxon>Bacillati</taxon>
        <taxon>Actinomycetota</taxon>
        <taxon>Actinomycetes</taxon>
        <taxon>Kitasatosporales</taxon>
        <taxon>Streptomycetaceae</taxon>
        <taxon>Streptomyces</taxon>
    </lineage>
</organism>
<dbReference type="GO" id="GO:0009401">
    <property type="term" value="P:phosphoenolpyruvate-dependent sugar phosphotransferase system"/>
    <property type="evidence" value="ECO:0007669"/>
    <property type="project" value="UniProtKB-KW"/>
</dbReference>
<evidence type="ECO:0000256" key="2">
    <source>
        <dbReference type="ARBA" id="ARBA00022553"/>
    </source>
</evidence>
<dbReference type="GO" id="GO:0090563">
    <property type="term" value="F:protein-phosphocysteine-sugar phosphotransferase activity"/>
    <property type="evidence" value="ECO:0007669"/>
    <property type="project" value="TreeGrafter"/>
</dbReference>
<dbReference type="GO" id="GO:0016301">
    <property type="term" value="F:kinase activity"/>
    <property type="evidence" value="ECO:0007669"/>
    <property type="project" value="UniProtKB-KW"/>
</dbReference>
<dbReference type="EMBL" id="WEGJ01000044">
    <property type="protein sequence ID" value="MQY16058.1"/>
    <property type="molecule type" value="Genomic_DNA"/>
</dbReference>
<evidence type="ECO:0000259" key="8">
    <source>
        <dbReference type="PROSITE" id="PS51099"/>
    </source>
</evidence>
<gene>
    <name evidence="9" type="ORF">SRB5_62500</name>
</gene>
<dbReference type="RefSeq" id="WP_323378785.1">
    <property type="nucleotide sequence ID" value="NZ_WEGJ01000044.1"/>
</dbReference>
<reference evidence="9 10" key="1">
    <citation type="submission" date="2019-10" db="EMBL/GenBank/DDBJ databases">
        <title>Streptomyces smaragdinus sp. nov. and Streptomyces fabii sp. nov., isolated from the gut of fungus growing-termite Macrotermes natalensis.</title>
        <authorList>
            <person name="Schwitalla J."/>
            <person name="Benndorf R."/>
            <person name="Martin K."/>
            <person name="De Beer W."/>
            <person name="Kaster A.-K."/>
            <person name="Vollmers J."/>
            <person name="Poulsen M."/>
            <person name="Beemelmanns C."/>
        </authorList>
    </citation>
    <scope>NUCLEOTIDE SEQUENCE [LARGE SCALE GENOMIC DNA]</scope>
    <source>
        <strain evidence="9 10">RB5</strain>
    </source>
</reference>
<evidence type="ECO:0000256" key="5">
    <source>
        <dbReference type="ARBA" id="ARBA00022683"/>
    </source>
</evidence>
<dbReference type="Proteomes" id="UP000466345">
    <property type="component" value="Unassembled WGS sequence"/>
</dbReference>
<evidence type="ECO:0000313" key="9">
    <source>
        <dbReference type="EMBL" id="MQY16058.1"/>
    </source>
</evidence>
<dbReference type="GO" id="GO:0022877">
    <property type="term" value="F:protein-N(PI)-phosphohistidine-fructose phosphotransferase system transporter activity"/>
    <property type="evidence" value="ECO:0007669"/>
    <property type="project" value="InterPro"/>
</dbReference>
<dbReference type="Gene3D" id="3.40.930.10">
    <property type="entry name" value="Mannitol-specific EII, Chain A"/>
    <property type="match status" value="1"/>
</dbReference>
<sequence length="355" mass="36479">MTSPASSPGARQPRLVAVTACPAGIAHTYMAYMAAEKLEQAARAAGYTIKVETQDSVGAENVLTEADVAGADAVIVAADTEVDPGRFRGKPLLVAGIGGGISHADALVARAGSAPVYEGYPGAVHDAHHHGGMTAVDGTGTTMLRGTAHTVDAASESAEAYEAKVRPPVAATRTPRTPTTKLVTVSRGESGEISSIRKLGGGPVSALSGYLTARTVRRELAAGERDSAIGELVELVAGTGKVVDRDALVSAVLAREARGATGLGEEVAIPHAETDAVTEPVVAFARSARGVDWGAVDGTPARLIFLVCVPEAMAGDERLRILARLARTLVNPDFRARLRGAGTDEEILRVLAEVG</sequence>
<dbReference type="PANTHER" id="PTHR30505">
    <property type="entry name" value="FRUCTOSE-LIKE PERMEASE"/>
    <property type="match status" value="1"/>
</dbReference>
<evidence type="ECO:0000256" key="1">
    <source>
        <dbReference type="ARBA" id="ARBA00022448"/>
    </source>
</evidence>
<proteinExistence type="predicted"/>
<keyword evidence="3" id="KW-0762">Sugar transport</keyword>
<protein>
    <submittedName>
        <fullName evidence="9">Uncharacterized protein</fullName>
    </submittedName>
</protein>
<dbReference type="InterPro" id="IPR003501">
    <property type="entry name" value="PTS_EIIB_2/3"/>
</dbReference>
<dbReference type="PROSITE" id="PS51099">
    <property type="entry name" value="PTS_EIIB_TYPE_2"/>
    <property type="match status" value="1"/>
</dbReference>
<dbReference type="InterPro" id="IPR013011">
    <property type="entry name" value="PTS_EIIB_2"/>
</dbReference>